<evidence type="ECO:0000313" key="2">
    <source>
        <dbReference type="Proteomes" id="UP000052230"/>
    </source>
</evidence>
<dbReference type="EMBL" id="CCXZ01000123">
    <property type="protein sequence ID" value="CEG16207.1"/>
    <property type="molecule type" value="Genomic_DNA"/>
</dbReference>
<protein>
    <submittedName>
        <fullName evidence="1">Uncharacterized protein</fullName>
    </submittedName>
</protein>
<evidence type="ECO:0000313" key="1">
    <source>
        <dbReference type="EMBL" id="CEG16207.1"/>
    </source>
</evidence>
<gene>
    <name evidence="1" type="ORF">XAC3562_300096</name>
</gene>
<name>A0A0U5FH18_XANCI</name>
<dbReference type="AlphaFoldDB" id="A0A0U5FH18"/>
<keyword evidence="2" id="KW-1185">Reference proteome</keyword>
<comment type="caution">
    <text evidence="1">The sequence shown here is derived from an EMBL/GenBank/DDBJ whole genome shotgun (WGS) entry which is preliminary data.</text>
</comment>
<reference evidence="1 2" key="1">
    <citation type="submission" date="2014-09" db="EMBL/GenBank/DDBJ databases">
        <authorList>
            <person name="Regsiter A."/>
        </authorList>
    </citation>
    <scope>NUCLEOTIDE SEQUENCE [LARGE SCALE GENOMIC DNA]</scope>
</reference>
<dbReference type="Proteomes" id="UP000052230">
    <property type="component" value="Unassembled WGS sequence"/>
</dbReference>
<organism evidence="1 2">
    <name type="scientific">Xanthomonas citri pv. citri</name>
    <dbReference type="NCBI Taxonomy" id="611301"/>
    <lineage>
        <taxon>Bacteria</taxon>
        <taxon>Pseudomonadati</taxon>
        <taxon>Pseudomonadota</taxon>
        <taxon>Gammaproteobacteria</taxon>
        <taxon>Lysobacterales</taxon>
        <taxon>Lysobacteraceae</taxon>
        <taxon>Xanthomonas</taxon>
    </lineage>
</organism>
<proteinExistence type="predicted"/>
<accession>A0A0U5FH18</accession>
<sequence length="109" mass="11661">MLLRDPTGRVSLAKSTSCSCHRSTILGNQSDGCAAVERLRPGAWKSLPCLGSDASLLLEIAHAVYRLPHWEGGTKKGPLPLAREAAHKICGARIKGSRNVCVWLDNGVT</sequence>